<organism evidence="3 4">
    <name type="scientific">Coniochaeta ligniaria NRRL 30616</name>
    <dbReference type="NCBI Taxonomy" id="1408157"/>
    <lineage>
        <taxon>Eukaryota</taxon>
        <taxon>Fungi</taxon>
        <taxon>Dikarya</taxon>
        <taxon>Ascomycota</taxon>
        <taxon>Pezizomycotina</taxon>
        <taxon>Sordariomycetes</taxon>
        <taxon>Sordariomycetidae</taxon>
        <taxon>Coniochaetales</taxon>
        <taxon>Coniochaetaceae</taxon>
        <taxon>Coniochaeta</taxon>
    </lineage>
</organism>
<evidence type="ECO:0000256" key="1">
    <source>
        <dbReference type="SAM" id="MobiDB-lite"/>
    </source>
</evidence>
<evidence type="ECO:0000256" key="2">
    <source>
        <dbReference type="SAM" id="Phobius"/>
    </source>
</evidence>
<feature type="compositionally biased region" description="Acidic residues" evidence="1">
    <location>
        <begin position="87"/>
        <end position="96"/>
    </location>
</feature>
<protein>
    <submittedName>
        <fullName evidence="3">Uncharacterized protein</fullName>
    </submittedName>
</protein>
<feature type="region of interest" description="Disordered" evidence="1">
    <location>
        <begin position="46"/>
        <end position="101"/>
    </location>
</feature>
<dbReference type="Proteomes" id="UP000182658">
    <property type="component" value="Unassembled WGS sequence"/>
</dbReference>
<feature type="compositionally biased region" description="Acidic residues" evidence="1">
    <location>
        <begin position="133"/>
        <end position="145"/>
    </location>
</feature>
<evidence type="ECO:0000313" key="3">
    <source>
        <dbReference type="EMBL" id="OIW24203.1"/>
    </source>
</evidence>
<dbReference type="AlphaFoldDB" id="A0A1J7IA72"/>
<feature type="region of interest" description="Disordered" evidence="1">
    <location>
        <begin position="193"/>
        <end position="213"/>
    </location>
</feature>
<keyword evidence="2" id="KW-0812">Transmembrane</keyword>
<feature type="region of interest" description="Disordered" evidence="1">
    <location>
        <begin position="130"/>
        <end position="172"/>
    </location>
</feature>
<keyword evidence="2" id="KW-1133">Transmembrane helix</keyword>
<sequence length="288" mass="30096">MPRQISRPHRATQVRRFARHLRATEPDSKWLGVLEEVDPGGAYASAVGGGGARHPRGVVGVGGDWGQGRGQGQGQGRGQGRGQGQGDGEDDDDDAWPESWDLSGHGHFGTFLRGAYRKWVAEWRDGLALAQDGEGDGEEEGDDGEREGGGGDGVAAGEGRDGAREGSQVVEDEDYGVARGEVQEAVQEVMRVDNGEEADGRRRSPELGGGRDEMGGLRGVGVDYAGGEGGVRRGGAEPGGAVVPGAAASRGVVMDLLLAASPEQRLRLVGLVAVVLVELGLYVYFFLL</sequence>
<name>A0A1J7IA72_9PEZI</name>
<keyword evidence="2" id="KW-0472">Membrane</keyword>
<dbReference type="EMBL" id="KV875104">
    <property type="protein sequence ID" value="OIW24203.1"/>
    <property type="molecule type" value="Genomic_DNA"/>
</dbReference>
<proteinExistence type="predicted"/>
<gene>
    <name evidence="3" type="ORF">CONLIGDRAFT_685831</name>
</gene>
<feature type="transmembrane region" description="Helical" evidence="2">
    <location>
        <begin position="268"/>
        <end position="287"/>
    </location>
</feature>
<dbReference type="InParanoid" id="A0A1J7IA72"/>
<reference evidence="3 4" key="1">
    <citation type="submission" date="2016-10" db="EMBL/GenBank/DDBJ databases">
        <title>Draft genome sequence of Coniochaeta ligniaria NRRL30616, a lignocellulolytic fungus for bioabatement of inhibitors in plant biomass hydrolysates.</title>
        <authorList>
            <consortium name="DOE Joint Genome Institute"/>
            <person name="Jimenez D.J."/>
            <person name="Hector R.E."/>
            <person name="Riley R."/>
            <person name="Sun H."/>
            <person name="Grigoriev I.V."/>
            <person name="Van Elsas J.D."/>
            <person name="Nichols N.N."/>
        </authorList>
    </citation>
    <scope>NUCLEOTIDE SEQUENCE [LARGE SCALE GENOMIC DNA]</scope>
    <source>
        <strain evidence="3 4">NRRL 30616</strain>
    </source>
</reference>
<keyword evidence="4" id="KW-1185">Reference proteome</keyword>
<accession>A0A1J7IA72</accession>
<feature type="compositionally biased region" description="Gly residues" evidence="1">
    <location>
        <begin position="59"/>
        <end position="86"/>
    </location>
</feature>
<evidence type="ECO:0000313" key="4">
    <source>
        <dbReference type="Proteomes" id="UP000182658"/>
    </source>
</evidence>